<dbReference type="EMBL" id="QJNS01000075">
    <property type="protein sequence ID" value="RYO89279.1"/>
    <property type="molecule type" value="Genomic_DNA"/>
</dbReference>
<evidence type="ECO:0000313" key="4">
    <source>
        <dbReference type="Proteomes" id="UP000294003"/>
    </source>
</evidence>
<gene>
    <name evidence="3" type="ORF">DL762_003302</name>
</gene>
<organism evidence="3 4">
    <name type="scientific">Monosporascus cannonballus</name>
    <dbReference type="NCBI Taxonomy" id="155416"/>
    <lineage>
        <taxon>Eukaryota</taxon>
        <taxon>Fungi</taxon>
        <taxon>Dikarya</taxon>
        <taxon>Ascomycota</taxon>
        <taxon>Pezizomycotina</taxon>
        <taxon>Sordariomycetes</taxon>
        <taxon>Xylariomycetidae</taxon>
        <taxon>Xylariales</taxon>
        <taxon>Xylariales incertae sedis</taxon>
        <taxon>Monosporascus</taxon>
    </lineage>
</organism>
<evidence type="ECO:0000313" key="3">
    <source>
        <dbReference type="EMBL" id="RYO89279.1"/>
    </source>
</evidence>
<dbReference type="Proteomes" id="UP000294003">
    <property type="component" value="Unassembled WGS sequence"/>
</dbReference>
<comment type="caution">
    <text evidence="3">The sequence shown here is derived from an EMBL/GenBank/DDBJ whole genome shotgun (WGS) entry which is preliminary data.</text>
</comment>
<protein>
    <submittedName>
        <fullName evidence="3">Uncharacterized protein</fullName>
    </submittedName>
</protein>
<sequence>MANQGINTIIFRELRVDQVMQTFLNCLVNEKPDEVGRYPTQALDSMINTNELGALLQREKVEHVASSAAKQADRAEKWQTQTKNDSLAAYGRYEQRTEKLQHPERAHSNGKQIQGEYNALETKLMQMENERNEVLANPANGAGAPSAATDYVKENLMLTEKLMEADRKHDKDQEALRKAYDESGLHRMHLGHFEADILELKGLVGLYYGELEETKKRADRCAIRAQRRKARDRAARRERKQRFRPRA</sequence>
<keyword evidence="4" id="KW-1185">Reference proteome</keyword>
<evidence type="ECO:0000256" key="1">
    <source>
        <dbReference type="SAM" id="Coils"/>
    </source>
</evidence>
<reference evidence="3 4" key="1">
    <citation type="submission" date="2018-06" db="EMBL/GenBank/DDBJ databases">
        <title>Complete Genomes of Monosporascus.</title>
        <authorList>
            <person name="Robinson A.J."/>
            <person name="Natvig D.O."/>
        </authorList>
    </citation>
    <scope>NUCLEOTIDE SEQUENCE [LARGE SCALE GENOMIC DNA]</scope>
    <source>
        <strain evidence="3 4">CBS 609.92</strain>
    </source>
</reference>
<feature type="compositionally biased region" description="Basic residues" evidence="2">
    <location>
        <begin position="225"/>
        <end position="247"/>
    </location>
</feature>
<name>A0ABY0HC89_9PEZI</name>
<proteinExistence type="predicted"/>
<feature type="region of interest" description="Disordered" evidence="2">
    <location>
        <begin position="224"/>
        <end position="247"/>
    </location>
</feature>
<keyword evidence="1" id="KW-0175">Coiled coil</keyword>
<accession>A0ABY0HC89</accession>
<evidence type="ECO:0000256" key="2">
    <source>
        <dbReference type="SAM" id="MobiDB-lite"/>
    </source>
</evidence>
<feature type="coiled-coil region" evidence="1">
    <location>
        <begin position="110"/>
        <end position="137"/>
    </location>
</feature>